<dbReference type="RefSeq" id="WP_289401510.1">
    <property type="nucleotide sequence ID" value="NZ_JAQIBC010000002.1"/>
</dbReference>
<sequence>MFGKKAAYFLIVLSGLMLIGCGGGSSSDSPSSLPDDNTTFPDVVLHNDSFTTTHFSGSQNCAQCHNGITDANGTDVSIVKAWQGTMMANAATDPLWKAKVATEVKEHPEYKEIIEGKCSRCHTPMANVEATYNSDTVSLLGDGFLNHDNEYYDAAMQGVSCTLCHQIENTPELGTTEGFTGGFVIDTNNTGTDRKIYGPFMNPRTGPMQNSVQFTPEYSPHMNESKLCASCHSLETPVIATDGTITDETFPEQAAYTEWEYSDFNGTQSCQDCHMPKAEGSVVISTRGNNLEQRAPFFQHKFLGANTYMLEILKKNRVKLGVLADEARFNESITDTREFLKAAADVNITQWNFENGLLNFDVQITNHSGHKFPTGFPSRRAWLHVTVKNSADQIVFESGAINSEGQITGVVYDTATNTYEPHYDKITDPSQVQIYETILEDTDDNMTYILLHALHYFKDNRILPRGLDKNDVNLPETINPHGNAETDNNFIGGSDTVEYEIALPADNYTITAKLHYQTLSYGFAQDLYKNTQLPEVALMKALDARTTNRYETISTDTVSIVP</sequence>
<feature type="domain" description="Cytochrome c-552/4" evidence="3">
    <location>
        <begin position="61"/>
        <end position="165"/>
    </location>
</feature>
<dbReference type="PANTHER" id="PTHR35038">
    <property type="entry name" value="DISSIMILATORY SULFITE REDUCTASE SIRA"/>
    <property type="match status" value="1"/>
</dbReference>
<organism evidence="4 5">
    <name type="scientific">Sulfurovum xiamenensis</name>
    <dbReference type="NCBI Taxonomy" id="3019066"/>
    <lineage>
        <taxon>Bacteria</taxon>
        <taxon>Pseudomonadati</taxon>
        <taxon>Campylobacterota</taxon>
        <taxon>Epsilonproteobacteria</taxon>
        <taxon>Campylobacterales</taxon>
        <taxon>Sulfurovaceae</taxon>
        <taxon>Sulfurovum</taxon>
    </lineage>
</organism>
<dbReference type="InterPro" id="IPR023155">
    <property type="entry name" value="Cyt_c-552/4"/>
</dbReference>
<dbReference type="PROSITE" id="PS51257">
    <property type="entry name" value="PROKAR_LIPOPROTEIN"/>
    <property type="match status" value="1"/>
</dbReference>
<dbReference type="SUPFAM" id="SSF48695">
    <property type="entry name" value="Multiheme cytochromes"/>
    <property type="match status" value="1"/>
</dbReference>
<comment type="caution">
    <text evidence="4">The sequence shown here is derived from an EMBL/GenBank/DDBJ whole genome shotgun (WGS) entry which is preliminary data.</text>
</comment>
<evidence type="ECO:0000256" key="1">
    <source>
        <dbReference type="ARBA" id="ARBA00022729"/>
    </source>
</evidence>
<feature type="chain" id="PRO_5045448506" evidence="2">
    <location>
        <begin position="28"/>
        <end position="562"/>
    </location>
</feature>
<proteinExistence type="predicted"/>
<keyword evidence="5" id="KW-1185">Reference proteome</keyword>
<evidence type="ECO:0000259" key="3">
    <source>
        <dbReference type="Pfam" id="PF13435"/>
    </source>
</evidence>
<evidence type="ECO:0000313" key="4">
    <source>
        <dbReference type="EMBL" id="MDM5263473.1"/>
    </source>
</evidence>
<gene>
    <name evidence="4" type="ORF">PF327_04620</name>
</gene>
<protein>
    <submittedName>
        <fullName evidence="4">Multiheme c-type cytochrome</fullName>
    </submittedName>
</protein>
<accession>A0ABT7QQU9</accession>
<dbReference type="InterPro" id="IPR036280">
    <property type="entry name" value="Multihaem_cyt_sf"/>
</dbReference>
<dbReference type="Proteomes" id="UP001169066">
    <property type="component" value="Unassembled WGS sequence"/>
</dbReference>
<name>A0ABT7QQU9_9BACT</name>
<dbReference type="PANTHER" id="PTHR35038:SF8">
    <property type="entry name" value="C-TYPE POLYHEME CYTOCHROME OMCC"/>
    <property type="match status" value="1"/>
</dbReference>
<reference evidence="4" key="1">
    <citation type="submission" date="2023-01" db="EMBL/GenBank/DDBJ databases">
        <title>Sulfurovum sp. XTW-4 genome assembly.</title>
        <authorList>
            <person name="Wang J."/>
        </authorList>
    </citation>
    <scope>NUCLEOTIDE SEQUENCE</scope>
    <source>
        <strain evidence="4">XTW-4</strain>
    </source>
</reference>
<evidence type="ECO:0000256" key="2">
    <source>
        <dbReference type="SAM" id="SignalP"/>
    </source>
</evidence>
<dbReference type="InterPro" id="IPR051829">
    <property type="entry name" value="Multiheme_Cytochr_ET"/>
</dbReference>
<keyword evidence="1 2" id="KW-0732">Signal</keyword>
<dbReference type="EMBL" id="JAQIBC010000002">
    <property type="protein sequence ID" value="MDM5263473.1"/>
    <property type="molecule type" value="Genomic_DNA"/>
</dbReference>
<evidence type="ECO:0000313" key="5">
    <source>
        <dbReference type="Proteomes" id="UP001169066"/>
    </source>
</evidence>
<feature type="signal peptide" evidence="2">
    <location>
        <begin position="1"/>
        <end position="27"/>
    </location>
</feature>
<dbReference type="Gene3D" id="1.10.1130.10">
    <property type="entry name" value="Flavocytochrome C3, Chain A"/>
    <property type="match status" value="1"/>
</dbReference>
<dbReference type="Pfam" id="PF13435">
    <property type="entry name" value="Cytochrome_C554"/>
    <property type="match status" value="1"/>
</dbReference>